<sequence length="116" mass="13232">MSARRSITTVILIMAVMLITAQAQPPTRRRNIEALTDQELLAYREMLQAALDNGSYYIVAGWHGMPTVSIDKTRACPHGELMFLLWHRVYLAIMEQAVGCPIPYWNGRRDQLPKAF</sequence>
<evidence type="ECO:0000313" key="3">
    <source>
        <dbReference type="EMBL" id="CRZ12340.1"/>
    </source>
</evidence>
<protein>
    <recommendedName>
        <fullName evidence="2">Tyrosinase copper-binding domain-containing protein</fullName>
    </recommendedName>
</protein>
<feature type="chain" id="PRO_5005223952" description="Tyrosinase copper-binding domain-containing protein" evidence="1">
    <location>
        <begin position="24"/>
        <end position="116"/>
    </location>
</feature>
<reference evidence="3" key="1">
    <citation type="submission" date="2015-04" db="EMBL/GenBank/DDBJ databases">
        <title>The genome sequence of the plant pathogenic Rhizarian Plasmodiophora brassicae reveals insights in its biotrophic life cycle and the origin of chitin synthesis.</title>
        <authorList>
            <person name="Schwelm A."/>
            <person name="Fogelqvist J."/>
            <person name="Knaust A."/>
            <person name="Julke S."/>
            <person name="Lilja T."/>
            <person name="Dhandapani V."/>
            <person name="Bonilla-Rosso G."/>
            <person name="Karlsson M."/>
            <person name="Shevchenko A."/>
            <person name="Choi S.R."/>
            <person name="Kim H.G."/>
            <person name="Park J.Y."/>
            <person name="Lim Y.P."/>
            <person name="Ludwig-Muller J."/>
            <person name="Dixelius C."/>
        </authorList>
    </citation>
    <scope>NUCLEOTIDE SEQUENCE</scope>
    <source>
        <tissue evidence="3">Potato root galls</tissue>
    </source>
</reference>
<dbReference type="InterPro" id="IPR002227">
    <property type="entry name" value="Tyrosinase_Cu-bd"/>
</dbReference>
<dbReference type="PROSITE" id="PS00497">
    <property type="entry name" value="TYROSINASE_1"/>
    <property type="match status" value="1"/>
</dbReference>
<keyword evidence="1" id="KW-0732">Signal</keyword>
<dbReference type="Gene3D" id="1.10.1280.10">
    <property type="entry name" value="Di-copper center containing domain from catechol oxidase"/>
    <property type="match status" value="1"/>
</dbReference>
<evidence type="ECO:0000256" key="1">
    <source>
        <dbReference type="SAM" id="SignalP"/>
    </source>
</evidence>
<dbReference type="InterPro" id="IPR008922">
    <property type="entry name" value="Di-copper_centre_dom_sf"/>
</dbReference>
<accession>A0A0H5RDM7</accession>
<feature type="non-terminal residue" evidence="3">
    <location>
        <position position="116"/>
    </location>
</feature>
<name>A0A0H5RDM7_9EUKA</name>
<evidence type="ECO:0000259" key="2">
    <source>
        <dbReference type="PROSITE" id="PS00497"/>
    </source>
</evidence>
<dbReference type="EMBL" id="HACM01011898">
    <property type="protein sequence ID" value="CRZ12340.1"/>
    <property type="molecule type" value="Transcribed_RNA"/>
</dbReference>
<dbReference type="AlphaFoldDB" id="A0A0H5RDM7"/>
<feature type="signal peptide" evidence="1">
    <location>
        <begin position="1"/>
        <end position="23"/>
    </location>
</feature>
<organism evidence="3">
    <name type="scientific">Spongospora subterranea</name>
    <dbReference type="NCBI Taxonomy" id="70186"/>
    <lineage>
        <taxon>Eukaryota</taxon>
        <taxon>Sar</taxon>
        <taxon>Rhizaria</taxon>
        <taxon>Endomyxa</taxon>
        <taxon>Phytomyxea</taxon>
        <taxon>Plasmodiophorida</taxon>
        <taxon>Plasmodiophoridae</taxon>
        <taxon>Spongospora</taxon>
    </lineage>
</organism>
<feature type="domain" description="Tyrosinase copper-binding" evidence="2">
    <location>
        <begin position="78"/>
        <end position="95"/>
    </location>
</feature>
<dbReference type="SUPFAM" id="SSF48056">
    <property type="entry name" value="Di-copper centre-containing domain"/>
    <property type="match status" value="1"/>
</dbReference>
<proteinExistence type="predicted"/>
<dbReference type="GO" id="GO:0016491">
    <property type="term" value="F:oxidoreductase activity"/>
    <property type="evidence" value="ECO:0007669"/>
    <property type="project" value="InterPro"/>
</dbReference>
<dbReference type="Pfam" id="PF00264">
    <property type="entry name" value="Tyrosinase"/>
    <property type="match status" value="1"/>
</dbReference>